<dbReference type="PRINTS" id="PR01177">
    <property type="entry name" value="GABAB1RECPTR"/>
</dbReference>
<feature type="transmembrane region" description="Helical" evidence="17">
    <location>
        <begin position="638"/>
        <end position="660"/>
    </location>
</feature>
<evidence type="ECO:0000256" key="5">
    <source>
        <dbReference type="ARBA" id="ARBA00022729"/>
    </source>
</evidence>
<evidence type="ECO:0000256" key="17">
    <source>
        <dbReference type="SAM" id="Phobius"/>
    </source>
</evidence>
<feature type="transmembrane region" description="Helical" evidence="17">
    <location>
        <begin position="681"/>
        <end position="703"/>
    </location>
</feature>
<comment type="caution">
    <text evidence="20">The sequence shown here is derived from an EMBL/GenBank/DDBJ whole genome shotgun (WGS) entry which is preliminary data.</text>
</comment>
<dbReference type="GO" id="GO:0038039">
    <property type="term" value="C:G protein-coupled receptor heterodimeric complex"/>
    <property type="evidence" value="ECO:0007669"/>
    <property type="project" value="TreeGrafter"/>
</dbReference>
<keyword evidence="12 20" id="KW-0675">Receptor</keyword>
<feature type="transmembrane region" description="Helical" evidence="17">
    <location>
        <begin position="562"/>
        <end position="588"/>
    </location>
</feature>
<dbReference type="CDD" id="cd06366">
    <property type="entry name" value="PBP1_GABAb_receptor"/>
    <property type="match status" value="1"/>
</dbReference>
<dbReference type="PROSITE" id="PS50259">
    <property type="entry name" value="G_PROTEIN_RECEP_F3_4"/>
    <property type="match status" value="1"/>
</dbReference>
<name>A0A9Q1CGW1_HOLLE</name>
<reference evidence="20" key="1">
    <citation type="submission" date="2021-10" db="EMBL/GenBank/DDBJ databases">
        <title>Tropical sea cucumber genome reveals ecological adaptation and Cuvierian tubules defense mechanism.</title>
        <authorList>
            <person name="Chen T."/>
        </authorList>
    </citation>
    <scope>NUCLEOTIDE SEQUENCE</scope>
    <source>
        <strain evidence="20">Nanhai2018</strain>
        <tissue evidence="20">Muscle</tissue>
    </source>
</reference>
<gene>
    <name evidence="20" type="ORF">HOLleu_07130</name>
</gene>
<dbReference type="Proteomes" id="UP001152320">
    <property type="component" value="Chromosome 3"/>
</dbReference>
<keyword evidence="6 17" id="KW-1133">Transmembrane helix</keyword>
<evidence type="ECO:0000256" key="16">
    <source>
        <dbReference type="ARBA" id="ARBA00034104"/>
    </source>
</evidence>
<evidence type="ECO:0000256" key="4">
    <source>
        <dbReference type="ARBA" id="ARBA00022692"/>
    </source>
</evidence>
<evidence type="ECO:0000256" key="11">
    <source>
        <dbReference type="ARBA" id="ARBA00023157"/>
    </source>
</evidence>
<keyword evidence="8" id="KW-0297">G-protein coupled receptor</keyword>
<proteinExistence type="inferred from homology"/>
<dbReference type="PRINTS" id="PR01176">
    <property type="entry name" value="GABABRECEPTR"/>
</dbReference>
<evidence type="ECO:0000256" key="13">
    <source>
        <dbReference type="ARBA" id="ARBA00023180"/>
    </source>
</evidence>
<dbReference type="FunFam" id="3.40.50.2300:FF:000379">
    <property type="entry name" value="Gamma-aminobutyric acid B receptor"/>
    <property type="match status" value="1"/>
</dbReference>
<dbReference type="SMART" id="SM00034">
    <property type="entry name" value="CLECT"/>
    <property type="match status" value="1"/>
</dbReference>
<dbReference type="Gene3D" id="3.40.50.2300">
    <property type="match status" value="2"/>
</dbReference>
<dbReference type="GO" id="GO:0004965">
    <property type="term" value="F:G protein-coupled GABA receptor activity"/>
    <property type="evidence" value="ECO:0007669"/>
    <property type="project" value="InterPro"/>
</dbReference>
<keyword evidence="7" id="KW-0770">Synapse</keyword>
<feature type="transmembrane region" description="Helical" evidence="17">
    <location>
        <begin position="738"/>
        <end position="758"/>
    </location>
</feature>
<evidence type="ECO:0000256" key="8">
    <source>
        <dbReference type="ARBA" id="ARBA00023040"/>
    </source>
</evidence>
<keyword evidence="10 17" id="KW-0472">Membrane</keyword>
<dbReference type="GO" id="GO:0045211">
    <property type="term" value="C:postsynaptic membrane"/>
    <property type="evidence" value="ECO:0007669"/>
    <property type="project" value="UniProtKB-SubCell"/>
</dbReference>
<evidence type="ECO:0000256" key="12">
    <source>
        <dbReference type="ARBA" id="ARBA00023170"/>
    </source>
</evidence>
<keyword evidence="15" id="KW-0628">Postsynaptic cell membrane</keyword>
<organism evidence="20 21">
    <name type="scientific">Holothuria leucospilota</name>
    <name type="common">Black long sea cucumber</name>
    <name type="synonym">Mertensiothuria leucospilota</name>
    <dbReference type="NCBI Taxonomy" id="206669"/>
    <lineage>
        <taxon>Eukaryota</taxon>
        <taxon>Metazoa</taxon>
        <taxon>Echinodermata</taxon>
        <taxon>Eleutherozoa</taxon>
        <taxon>Echinozoa</taxon>
        <taxon>Holothuroidea</taxon>
        <taxon>Aspidochirotacea</taxon>
        <taxon>Aspidochirotida</taxon>
        <taxon>Holothuriidae</taxon>
        <taxon>Holothuria</taxon>
    </lineage>
</organism>
<dbReference type="InterPro" id="IPR002455">
    <property type="entry name" value="GPCR3_GABA-B"/>
</dbReference>
<keyword evidence="11" id="KW-1015">Disulfide bond</keyword>
<keyword evidence="21" id="KW-1185">Reference proteome</keyword>
<evidence type="ECO:0000256" key="3">
    <source>
        <dbReference type="ARBA" id="ARBA00022553"/>
    </source>
</evidence>
<dbReference type="Pfam" id="PF00003">
    <property type="entry name" value="7tm_3"/>
    <property type="match status" value="1"/>
</dbReference>
<dbReference type="EMBL" id="JAIZAY010000003">
    <property type="protein sequence ID" value="KAJ8044394.1"/>
    <property type="molecule type" value="Genomic_DNA"/>
</dbReference>
<dbReference type="PANTHER" id="PTHR10519:SF20">
    <property type="entry name" value="G-PROTEIN COUPLED RECEPTOR 156-RELATED"/>
    <property type="match status" value="1"/>
</dbReference>
<keyword evidence="13" id="KW-0325">Glycoprotein</keyword>
<dbReference type="SUPFAM" id="SSF53822">
    <property type="entry name" value="Periplasmic binding protein-like I"/>
    <property type="match status" value="1"/>
</dbReference>
<dbReference type="InterPro" id="IPR017978">
    <property type="entry name" value="GPCR_3_C"/>
</dbReference>
<dbReference type="InterPro" id="IPR028082">
    <property type="entry name" value="Peripla_BP_I"/>
</dbReference>
<accession>A0A9Q1CGW1</accession>
<protein>
    <submittedName>
        <fullName evidence="20">Gamma-aminobutyric acid type B receptor subunit 1</fullName>
    </submittedName>
</protein>
<dbReference type="PANTHER" id="PTHR10519">
    <property type="entry name" value="GABA-B RECEPTOR"/>
    <property type="match status" value="1"/>
</dbReference>
<evidence type="ECO:0000256" key="9">
    <source>
        <dbReference type="ARBA" id="ARBA00023054"/>
    </source>
</evidence>
<feature type="domain" description="G-protein coupled receptors family 3 profile" evidence="19">
    <location>
        <begin position="563"/>
        <end position="832"/>
    </location>
</feature>
<feature type="transmembrane region" description="Helical" evidence="17">
    <location>
        <begin position="778"/>
        <end position="797"/>
    </location>
</feature>
<dbReference type="SUPFAM" id="SSF56436">
    <property type="entry name" value="C-type lectin-like"/>
    <property type="match status" value="1"/>
</dbReference>
<evidence type="ECO:0000256" key="10">
    <source>
        <dbReference type="ARBA" id="ARBA00023136"/>
    </source>
</evidence>
<dbReference type="Gene3D" id="3.10.100.10">
    <property type="entry name" value="Mannose-Binding Protein A, subunit A"/>
    <property type="match status" value="1"/>
</dbReference>
<dbReference type="InterPro" id="IPR001828">
    <property type="entry name" value="ANF_lig-bd_rcpt"/>
</dbReference>
<dbReference type="GO" id="GO:0007214">
    <property type="term" value="P:gamma-aminobutyric acid signaling pathway"/>
    <property type="evidence" value="ECO:0007669"/>
    <property type="project" value="TreeGrafter"/>
</dbReference>
<evidence type="ECO:0000313" key="20">
    <source>
        <dbReference type="EMBL" id="KAJ8044394.1"/>
    </source>
</evidence>
<evidence type="ECO:0000256" key="6">
    <source>
        <dbReference type="ARBA" id="ARBA00022989"/>
    </source>
</evidence>
<evidence type="ECO:0000256" key="2">
    <source>
        <dbReference type="ARBA" id="ARBA00022475"/>
    </source>
</evidence>
<evidence type="ECO:0000256" key="14">
    <source>
        <dbReference type="ARBA" id="ARBA00023224"/>
    </source>
</evidence>
<dbReference type="FunFam" id="3.40.50.2300:FF:000072">
    <property type="entry name" value="Gamma-aminobutyric acid type B receptor subunit 2"/>
    <property type="match status" value="1"/>
</dbReference>
<sequence length="907" mass="101694">MVSMTGKWDGSGCLLAAELALEQINNRSDILSDYELKVIWNDTQCTSSLPPRALYHHIVNEPKKLLLLGPSCSSGATLVASAAQYWNLLTVIPTAVSPALADRSLYPKLYRTVQTGVSTYNGPALWFMRNFGWRRVASVADSAEDAIVDQNDFVGRAFALNASVVSETVSLTAKNQMENIKNLDMKIIFSFPFEEKARLIFCEAYRVGLYGQDMFWMIPGWFRENWWLFKNDDVDCTLEEMAEIVEISLPVTVDVERISPLNKTTVSGITPAEFVEVLRERLTWPQYKTYTLNNYIAYQYDAVWAIALMLNRSAAVLSRRNSGSRLEDFNYSSSDLSQIFFDEMAVTDFFGASGHVSFTQGERVGGAVLTQLQGHCDKGWHLHLRYCYKLKYNETADWTRAVTSCEKDGSYMADIMTLDEISFINELRKSSATNISTDVNVGLHFVEQKFGNMTNRTLLDLRNRTSEWKIPDVYGNNVSHGCIFIDFQNKGSLQAGDCLEEKPFVCKKKANFMFVPIGNYYTLTDTMVWTGRIQWPGGRVPDDGSGSSQITIERIERPLAGYLHIILFSIAVFGMTLVVLTLILTIRFANTRAFCDSSPVLNYVILTSCFMLYFSLILTKSQLLISLSDRNHALICQIRKTITSVAITLGISTLVGKMWLIHGKSKIFSAPYKEVTTVRRVYFIIAVSVVTDVTCMTFSNIYYPTDLRTISLEKQVDPAQTYHITEYYTKLCSSDSDILPVLLILTDKVVLLLVGALLSYGVRQANITSLADSRQVSIAIYNAIIFCACGLILTHLLKSAPVTLLVFTSALVVFCTSVTLLILFLPKVISVIKSQPETCSTHKTNDGVLYITEIMSDSIGSSSEALSLRYRGKVPKELLEENIRLKKQLSELLEKAETNKSTVPTSL</sequence>
<keyword evidence="2" id="KW-1003">Cell membrane</keyword>
<keyword evidence="3" id="KW-0597">Phosphoprotein</keyword>
<keyword evidence="9" id="KW-0175">Coiled coil</keyword>
<comment type="similarity">
    <text evidence="1">Belongs to the G-protein coupled receptor 3 family. GABA-B receptor subfamily.</text>
</comment>
<feature type="transmembrane region" description="Helical" evidence="17">
    <location>
        <begin position="803"/>
        <end position="825"/>
    </location>
</feature>
<evidence type="ECO:0000259" key="19">
    <source>
        <dbReference type="PROSITE" id="PS50259"/>
    </source>
</evidence>
<dbReference type="Pfam" id="PF01094">
    <property type="entry name" value="ANF_receptor"/>
    <property type="match status" value="1"/>
</dbReference>
<evidence type="ECO:0000313" key="21">
    <source>
        <dbReference type="Proteomes" id="UP001152320"/>
    </source>
</evidence>
<dbReference type="CDD" id="cd00037">
    <property type="entry name" value="CLECT"/>
    <property type="match status" value="1"/>
</dbReference>
<evidence type="ECO:0000259" key="18">
    <source>
        <dbReference type="PROSITE" id="PS50041"/>
    </source>
</evidence>
<dbReference type="OrthoDB" id="17569at2759"/>
<feature type="domain" description="C-type lectin" evidence="18">
    <location>
        <begin position="383"/>
        <end position="507"/>
    </location>
</feature>
<evidence type="ECO:0000256" key="7">
    <source>
        <dbReference type="ARBA" id="ARBA00023018"/>
    </source>
</evidence>
<dbReference type="PROSITE" id="PS50041">
    <property type="entry name" value="C_TYPE_LECTIN_2"/>
    <property type="match status" value="1"/>
</dbReference>
<keyword evidence="5" id="KW-0732">Signal</keyword>
<feature type="transmembrane region" description="Helical" evidence="17">
    <location>
        <begin position="600"/>
        <end position="618"/>
    </location>
</feature>
<dbReference type="AlphaFoldDB" id="A0A9Q1CGW1"/>
<comment type="subcellular location">
    <subcellularLocation>
        <location evidence="16">Postsynaptic cell membrane</location>
        <topology evidence="16">Multi-pass membrane protein</topology>
    </subcellularLocation>
</comment>
<dbReference type="Pfam" id="PF00059">
    <property type="entry name" value="Lectin_C"/>
    <property type="match status" value="1"/>
</dbReference>
<evidence type="ECO:0000256" key="15">
    <source>
        <dbReference type="ARBA" id="ARBA00023257"/>
    </source>
</evidence>
<dbReference type="InterPro" id="IPR001304">
    <property type="entry name" value="C-type_lectin-like"/>
</dbReference>
<dbReference type="InterPro" id="IPR016186">
    <property type="entry name" value="C-type_lectin-like/link_sf"/>
</dbReference>
<dbReference type="InterPro" id="IPR016187">
    <property type="entry name" value="CTDL_fold"/>
</dbReference>
<keyword evidence="4 17" id="KW-0812">Transmembrane</keyword>
<evidence type="ECO:0000256" key="1">
    <source>
        <dbReference type="ARBA" id="ARBA00008991"/>
    </source>
</evidence>
<keyword evidence="14" id="KW-0807">Transducer</keyword>